<dbReference type="CTD" id="20325060"/>
<keyword evidence="3" id="KW-1185">Reference proteome</keyword>
<dbReference type="Proteomes" id="UP000054324">
    <property type="component" value="Unassembled WGS sequence"/>
</dbReference>
<sequence length="178" mass="20158">MLQNMEHSPGENKAFAVELFNWKRELNSYKLLNREAKLSDASCLQKLNIHLERVFSFTEYLLTITQVSHFSRDAKRIYEKTRYYPHAPVVFIVTLVARVCLLVVDRMAFDPFAELGNWLANVSSPDEDTSLNGSFSCALAVSPRLGTKSSQASCQARRTDQLPSDQPPEQEIFGKPGD</sequence>
<gene>
    <name evidence="2" type="ORF">T265_10892</name>
</gene>
<dbReference type="EMBL" id="KL597040">
    <property type="protein sequence ID" value="KER20592.1"/>
    <property type="molecule type" value="Genomic_DNA"/>
</dbReference>
<dbReference type="GeneID" id="20325060"/>
<proteinExistence type="predicted"/>
<name>A0A074Z4Y3_OPIVI</name>
<evidence type="ECO:0000313" key="2">
    <source>
        <dbReference type="EMBL" id="KER20592.1"/>
    </source>
</evidence>
<accession>A0A074Z4Y3</accession>
<protein>
    <submittedName>
        <fullName evidence="2">Uncharacterized protein</fullName>
    </submittedName>
</protein>
<feature type="region of interest" description="Disordered" evidence="1">
    <location>
        <begin position="145"/>
        <end position="178"/>
    </location>
</feature>
<dbReference type="KEGG" id="ovi:T265_10892"/>
<evidence type="ECO:0000313" key="3">
    <source>
        <dbReference type="Proteomes" id="UP000054324"/>
    </source>
</evidence>
<dbReference type="RefSeq" id="XP_009175663.1">
    <property type="nucleotide sequence ID" value="XM_009177399.1"/>
</dbReference>
<reference evidence="2 3" key="1">
    <citation type="submission" date="2013-11" db="EMBL/GenBank/DDBJ databases">
        <title>Opisthorchis viverrini - life in the bile duct.</title>
        <authorList>
            <person name="Young N.D."/>
            <person name="Nagarajan N."/>
            <person name="Lin S.J."/>
            <person name="Korhonen P.K."/>
            <person name="Jex A.R."/>
            <person name="Hall R.S."/>
            <person name="Safavi-Hemami H."/>
            <person name="Kaewkong W."/>
            <person name="Bertrand D."/>
            <person name="Gao S."/>
            <person name="Seet Q."/>
            <person name="Wongkham S."/>
            <person name="Teh B.T."/>
            <person name="Wongkham C."/>
            <person name="Intapan P.M."/>
            <person name="Maleewong W."/>
            <person name="Yang X."/>
            <person name="Hu M."/>
            <person name="Wang Z."/>
            <person name="Hofmann A."/>
            <person name="Sternberg P.W."/>
            <person name="Tan P."/>
            <person name="Wang J."/>
            <person name="Gasser R.B."/>
        </authorList>
    </citation>
    <scope>NUCLEOTIDE SEQUENCE [LARGE SCALE GENOMIC DNA]</scope>
</reference>
<evidence type="ECO:0000256" key="1">
    <source>
        <dbReference type="SAM" id="MobiDB-lite"/>
    </source>
</evidence>
<dbReference type="OrthoDB" id="10545999at2759"/>
<dbReference type="AlphaFoldDB" id="A0A074Z4Y3"/>
<feature type="compositionally biased region" description="Polar residues" evidence="1">
    <location>
        <begin position="147"/>
        <end position="164"/>
    </location>
</feature>
<organism evidence="2 3">
    <name type="scientific">Opisthorchis viverrini</name>
    <name type="common">Southeast Asian liver fluke</name>
    <dbReference type="NCBI Taxonomy" id="6198"/>
    <lineage>
        <taxon>Eukaryota</taxon>
        <taxon>Metazoa</taxon>
        <taxon>Spiralia</taxon>
        <taxon>Lophotrochozoa</taxon>
        <taxon>Platyhelminthes</taxon>
        <taxon>Trematoda</taxon>
        <taxon>Digenea</taxon>
        <taxon>Opisthorchiida</taxon>
        <taxon>Opisthorchiata</taxon>
        <taxon>Opisthorchiidae</taxon>
        <taxon>Opisthorchis</taxon>
    </lineage>
</organism>